<dbReference type="InterPro" id="IPR011805">
    <property type="entry name" value="RNase_R"/>
</dbReference>
<dbReference type="PROSITE" id="PS01175">
    <property type="entry name" value="RIBONUCLEASE_II"/>
    <property type="match status" value="1"/>
</dbReference>
<dbReference type="RefSeq" id="WP_073612341.1">
    <property type="nucleotide sequence ID" value="NZ_FRFE01000003.1"/>
</dbReference>
<dbReference type="HAMAP" id="MF_01895">
    <property type="entry name" value="RNase_R"/>
    <property type="match status" value="1"/>
</dbReference>
<dbReference type="EMBL" id="FRFE01000003">
    <property type="protein sequence ID" value="SHO45116.1"/>
    <property type="molecule type" value="Genomic_DNA"/>
</dbReference>
<evidence type="ECO:0000256" key="2">
    <source>
        <dbReference type="ARBA" id="ARBA00004496"/>
    </source>
</evidence>
<gene>
    <name evidence="8" type="primary">rnr</name>
    <name evidence="11" type="ORF">SAMN02745220_01006</name>
</gene>
<keyword evidence="4 8" id="KW-0540">Nuclease</keyword>
<feature type="region of interest" description="Disordered" evidence="9">
    <location>
        <begin position="1"/>
        <end position="25"/>
    </location>
</feature>
<dbReference type="Pfam" id="PF08206">
    <property type="entry name" value="OB_RNB"/>
    <property type="match status" value="1"/>
</dbReference>
<dbReference type="InterPro" id="IPR013223">
    <property type="entry name" value="RNase_B_OB_dom"/>
</dbReference>
<dbReference type="SMART" id="SM00316">
    <property type="entry name" value="S1"/>
    <property type="match status" value="1"/>
</dbReference>
<comment type="function">
    <text evidence="8">3'-5' exoribonuclease that releases 5'-nucleoside monophosphates and is involved in maturation of structured RNAs.</text>
</comment>
<keyword evidence="5 8" id="KW-0378">Hydrolase</keyword>
<dbReference type="PROSITE" id="PS50126">
    <property type="entry name" value="S1"/>
    <property type="match status" value="1"/>
</dbReference>
<dbReference type="AlphaFoldDB" id="A0A1M7Y0H0"/>
<dbReference type="STRING" id="1121416.SAMN02745220_01006"/>
<comment type="catalytic activity">
    <reaction evidence="1 8">
        <text>Exonucleolytic cleavage in the 3'- to 5'-direction to yield nucleoside 5'-phosphates.</text>
        <dbReference type="EC" id="3.1.13.1"/>
    </reaction>
</comment>
<dbReference type="InterPro" id="IPR022966">
    <property type="entry name" value="RNase_II/R_CS"/>
</dbReference>
<dbReference type="InterPro" id="IPR001900">
    <property type="entry name" value="RNase_II/R"/>
</dbReference>
<proteinExistence type="inferred from homology"/>
<dbReference type="GO" id="GO:0005829">
    <property type="term" value="C:cytosol"/>
    <property type="evidence" value="ECO:0007669"/>
    <property type="project" value="UniProtKB-ARBA"/>
</dbReference>
<dbReference type="Pfam" id="PF00575">
    <property type="entry name" value="S1"/>
    <property type="match status" value="1"/>
</dbReference>
<dbReference type="SMART" id="SM00357">
    <property type="entry name" value="CSP"/>
    <property type="match status" value="1"/>
</dbReference>
<evidence type="ECO:0000256" key="3">
    <source>
        <dbReference type="ARBA" id="ARBA00022490"/>
    </source>
</evidence>
<comment type="similarity">
    <text evidence="8">Belongs to the RNR ribonuclease family. RNase R subfamily.</text>
</comment>
<dbReference type="SMART" id="SM00955">
    <property type="entry name" value="RNB"/>
    <property type="match status" value="1"/>
</dbReference>
<organism evidence="11 12">
    <name type="scientific">Desulfopila aestuarii DSM 18488</name>
    <dbReference type="NCBI Taxonomy" id="1121416"/>
    <lineage>
        <taxon>Bacteria</taxon>
        <taxon>Pseudomonadati</taxon>
        <taxon>Thermodesulfobacteriota</taxon>
        <taxon>Desulfobulbia</taxon>
        <taxon>Desulfobulbales</taxon>
        <taxon>Desulfocapsaceae</taxon>
        <taxon>Desulfopila</taxon>
    </lineage>
</organism>
<dbReference type="OrthoDB" id="9764149at2"/>
<dbReference type="Proteomes" id="UP000184603">
    <property type="component" value="Unassembled WGS sequence"/>
</dbReference>
<evidence type="ECO:0000256" key="7">
    <source>
        <dbReference type="ARBA" id="ARBA00022884"/>
    </source>
</evidence>
<comment type="subcellular location">
    <subcellularLocation>
        <location evidence="2 8">Cytoplasm</location>
    </subcellularLocation>
</comment>
<sequence>MAQKRFKPKKARHHAPRDRQRPQKRHISQVLENTIIGYLYRTGAPASMTEIARETSGKRTLSHELKAAFDHLLQEKSILKTDKKNFTLSPTAPLYTGTLQQHPKGFGFVIVSKKENNAPELQRDVHVAAAQLAGAVHGDVVLVRVHGSASASRPEGSIIAIIERGPDTVAGFFKREKHGAFVYPEDVRYPFVIQVDAAKHAELESGIVVITQVRIPENAGRTISGKIIEVLGSPDNIDVQMRLVIEKFRLPHEFSEESMAQAAAIDETISSDSDRENLRKVLHVTIDGETAKDFDDAICVTQTDDGYRLHVSIADVSHFVKPGSAIDKDAYQRGTSIYFPGRVIPMLPEKLSNNLCSLIPGVDRLAVTAILDFDQSGHRRGMRFCRSVIKSHNRFTYTTVRKIVVDKDEATRKEFAKFVPMLETAKELATALLRMRKNRGSIGFSLPEPEISLDADGKIESIRRAERNFAHQIIEEFMLAANEAVAETFTRKKRSAIYRIHELPDLLKVTEFSVFAKTLGLQLPSPETSPEWFGKVLESCLGTPKEYIVNNLLLRTMQQARYSPDNVGHFALAAENYTHFTSPIRRYPDLTVHRELCRIMQEEKKKVIVVKPGRNLTEQGTFLSGRERTAVNAEREMNDRLKMLYIEKHLEEEYSAIISGVTDFAIFVELLDLFISGAIPLELLGGDYFLFDPKHHRVIGETSGTTFQMGDILTVTATEVDKNRNRIIFRPSSSQKR</sequence>
<dbReference type="SUPFAM" id="SSF50249">
    <property type="entry name" value="Nucleic acid-binding proteins"/>
    <property type="match status" value="4"/>
</dbReference>
<keyword evidence="6 8" id="KW-0269">Exonuclease</keyword>
<dbReference type="PANTHER" id="PTHR23355">
    <property type="entry name" value="RIBONUCLEASE"/>
    <property type="match status" value="1"/>
</dbReference>
<evidence type="ECO:0000256" key="1">
    <source>
        <dbReference type="ARBA" id="ARBA00001849"/>
    </source>
</evidence>
<evidence type="ECO:0000313" key="12">
    <source>
        <dbReference type="Proteomes" id="UP000184603"/>
    </source>
</evidence>
<dbReference type="NCBIfam" id="TIGR00358">
    <property type="entry name" value="3_prime_RNase"/>
    <property type="match status" value="1"/>
</dbReference>
<feature type="domain" description="S1 motif" evidence="10">
    <location>
        <begin position="651"/>
        <end position="732"/>
    </location>
</feature>
<evidence type="ECO:0000259" key="10">
    <source>
        <dbReference type="PROSITE" id="PS50126"/>
    </source>
</evidence>
<protein>
    <recommendedName>
        <fullName evidence="8">Ribonuclease R</fullName>
        <shortName evidence="8">RNase R</shortName>
        <ecNumber evidence="8">3.1.13.1</ecNumber>
    </recommendedName>
</protein>
<evidence type="ECO:0000256" key="5">
    <source>
        <dbReference type="ARBA" id="ARBA00022801"/>
    </source>
</evidence>
<dbReference type="InterPro" id="IPR003029">
    <property type="entry name" value="S1_domain"/>
</dbReference>
<dbReference type="PANTHER" id="PTHR23355:SF9">
    <property type="entry name" value="DIS3-LIKE EXONUCLEASE 2"/>
    <property type="match status" value="1"/>
</dbReference>
<evidence type="ECO:0000256" key="9">
    <source>
        <dbReference type="SAM" id="MobiDB-lite"/>
    </source>
</evidence>
<dbReference type="GO" id="GO:0006402">
    <property type="term" value="P:mRNA catabolic process"/>
    <property type="evidence" value="ECO:0007669"/>
    <property type="project" value="TreeGrafter"/>
</dbReference>
<dbReference type="InterPro" id="IPR011129">
    <property type="entry name" value="CSD"/>
</dbReference>
<dbReference type="InterPro" id="IPR040476">
    <property type="entry name" value="CSD2"/>
</dbReference>
<dbReference type="Pfam" id="PF17876">
    <property type="entry name" value="CSD2"/>
    <property type="match status" value="1"/>
</dbReference>
<evidence type="ECO:0000313" key="11">
    <source>
        <dbReference type="EMBL" id="SHO45116.1"/>
    </source>
</evidence>
<dbReference type="InterPro" id="IPR012340">
    <property type="entry name" value="NA-bd_OB-fold"/>
</dbReference>
<keyword evidence="7 8" id="KW-0694">RNA-binding</keyword>
<dbReference type="Gene3D" id="2.40.50.140">
    <property type="entry name" value="Nucleic acid-binding proteins"/>
    <property type="match status" value="2"/>
</dbReference>
<reference evidence="11 12" key="1">
    <citation type="submission" date="2016-12" db="EMBL/GenBank/DDBJ databases">
        <authorList>
            <person name="Song W.-J."/>
            <person name="Kurnit D.M."/>
        </authorList>
    </citation>
    <scope>NUCLEOTIDE SEQUENCE [LARGE SCALE GENOMIC DNA]</scope>
    <source>
        <strain evidence="11 12">DSM 18488</strain>
    </source>
</reference>
<keyword evidence="12" id="KW-1185">Reference proteome</keyword>
<evidence type="ECO:0000256" key="6">
    <source>
        <dbReference type="ARBA" id="ARBA00022839"/>
    </source>
</evidence>
<evidence type="ECO:0000256" key="4">
    <source>
        <dbReference type="ARBA" id="ARBA00022722"/>
    </source>
</evidence>
<accession>A0A1M7Y0H0</accession>
<dbReference type="InterPro" id="IPR050180">
    <property type="entry name" value="RNR_Ribonuclease"/>
</dbReference>
<keyword evidence="3 8" id="KW-0963">Cytoplasm</keyword>
<dbReference type="EC" id="3.1.13.1" evidence="8"/>
<evidence type="ECO:0000256" key="8">
    <source>
        <dbReference type="HAMAP-Rule" id="MF_01895"/>
    </source>
</evidence>
<dbReference type="CDD" id="cd04471">
    <property type="entry name" value="S1_RNase_R"/>
    <property type="match status" value="1"/>
</dbReference>
<dbReference type="InterPro" id="IPR004476">
    <property type="entry name" value="RNase_II/RNase_R"/>
</dbReference>
<dbReference type="GO" id="GO:0003723">
    <property type="term" value="F:RNA binding"/>
    <property type="evidence" value="ECO:0007669"/>
    <property type="project" value="UniProtKB-UniRule"/>
</dbReference>
<dbReference type="GO" id="GO:0008859">
    <property type="term" value="F:exoribonuclease II activity"/>
    <property type="evidence" value="ECO:0007669"/>
    <property type="project" value="UniProtKB-UniRule"/>
</dbReference>
<name>A0A1M7Y0H0_9BACT</name>
<dbReference type="Pfam" id="PF00773">
    <property type="entry name" value="RNB"/>
    <property type="match status" value="1"/>
</dbReference>
<dbReference type="NCBIfam" id="TIGR02063">
    <property type="entry name" value="RNase_R"/>
    <property type="match status" value="1"/>
</dbReference>